<accession>A0A0C3NAN9</accession>
<dbReference type="InParanoid" id="A0A0C3NAN9"/>
<feature type="non-terminal residue" evidence="1">
    <location>
        <position position="52"/>
    </location>
</feature>
<organism evidence="1 2">
    <name type="scientific">Pisolithus tinctorius Marx 270</name>
    <dbReference type="NCBI Taxonomy" id="870435"/>
    <lineage>
        <taxon>Eukaryota</taxon>
        <taxon>Fungi</taxon>
        <taxon>Dikarya</taxon>
        <taxon>Basidiomycota</taxon>
        <taxon>Agaricomycotina</taxon>
        <taxon>Agaricomycetes</taxon>
        <taxon>Agaricomycetidae</taxon>
        <taxon>Boletales</taxon>
        <taxon>Sclerodermatineae</taxon>
        <taxon>Pisolithaceae</taxon>
        <taxon>Pisolithus</taxon>
    </lineage>
</organism>
<protein>
    <submittedName>
        <fullName evidence="1">Uncharacterized protein</fullName>
    </submittedName>
</protein>
<gene>
    <name evidence="1" type="ORF">M404DRAFT_1009451</name>
</gene>
<reference evidence="1 2" key="1">
    <citation type="submission" date="2014-04" db="EMBL/GenBank/DDBJ databases">
        <authorList>
            <consortium name="DOE Joint Genome Institute"/>
            <person name="Kuo A."/>
            <person name="Kohler A."/>
            <person name="Costa M.D."/>
            <person name="Nagy L.G."/>
            <person name="Floudas D."/>
            <person name="Copeland A."/>
            <person name="Barry K.W."/>
            <person name="Cichocki N."/>
            <person name="Veneault-Fourrey C."/>
            <person name="LaButti K."/>
            <person name="Lindquist E.A."/>
            <person name="Lipzen A."/>
            <person name="Lundell T."/>
            <person name="Morin E."/>
            <person name="Murat C."/>
            <person name="Sun H."/>
            <person name="Tunlid A."/>
            <person name="Henrissat B."/>
            <person name="Grigoriev I.V."/>
            <person name="Hibbett D.S."/>
            <person name="Martin F."/>
            <person name="Nordberg H.P."/>
            <person name="Cantor M.N."/>
            <person name="Hua S.X."/>
        </authorList>
    </citation>
    <scope>NUCLEOTIDE SEQUENCE [LARGE SCALE GENOMIC DNA]</scope>
    <source>
        <strain evidence="1 2">Marx 270</strain>
    </source>
</reference>
<dbReference type="EMBL" id="KN832535">
    <property type="protein sequence ID" value="KIN92638.1"/>
    <property type="molecule type" value="Genomic_DNA"/>
</dbReference>
<keyword evidence="2" id="KW-1185">Reference proteome</keyword>
<name>A0A0C3NAN9_PISTI</name>
<proteinExistence type="predicted"/>
<reference evidence="2" key="2">
    <citation type="submission" date="2015-01" db="EMBL/GenBank/DDBJ databases">
        <title>Evolutionary Origins and Diversification of the Mycorrhizal Mutualists.</title>
        <authorList>
            <consortium name="DOE Joint Genome Institute"/>
            <consortium name="Mycorrhizal Genomics Consortium"/>
            <person name="Kohler A."/>
            <person name="Kuo A."/>
            <person name="Nagy L.G."/>
            <person name="Floudas D."/>
            <person name="Copeland A."/>
            <person name="Barry K.W."/>
            <person name="Cichocki N."/>
            <person name="Veneault-Fourrey C."/>
            <person name="LaButti K."/>
            <person name="Lindquist E.A."/>
            <person name="Lipzen A."/>
            <person name="Lundell T."/>
            <person name="Morin E."/>
            <person name="Murat C."/>
            <person name="Riley R."/>
            <person name="Ohm R."/>
            <person name="Sun H."/>
            <person name="Tunlid A."/>
            <person name="Henrissat B."/>
            <person name="Grigoriev I.V."/>
            <person name="Hibbett D.S."/>
            <person name="Martin F."/>
        </authorList>
    </citation>
    <scope>NUCLEOTIDE SEQUENCE [LARGE SCALE GENOMIC DNA]</scope>
    <source>
        <strain evidence="2">Marx 270</strain>
    </source>
</reference>
<dbReference type="HOGENOM" id="CLU_3093126_0_0_1"/>
<dbReference type="AlphaFoldDB" id="A0A0C3NAN9"/>
<evidence type="ECO:0000313" key="1">
    <source>
        <dbReference type="EMBL" id="KIN92638.1"/>
    </source>
</evidence>
<dbReference type="Proteomes" id="UP000054217">
    <property type="component" value="Unassembled WGS sequence"/>
</dbReference>
<sequence>MPSHSFLRIRTQKVRPLSLVGYSNTKLSTLVSSLWQATLIEVTIFLSPVSGN</sequence>
<evidence type="ECO:0000313" key="2">
    <source>
        <dbReference type="Proteomes" id="UP000054217"/>
    </source>
</evidence>